<reference evidence="2" key="1">
    <citation type="journal article" date="2000" name="Microbiology">
        <title>Characterization of IS900 loci in Mycobacterium avium subsp. paratuberculosis and development of multiplex PCR typing.</title>
        <authorList>
            <person name="Bull T.J."/>
            <person name="Hermon-Taylor J."/>
            <person name="Pavlik I."/>
            <person name="El-Zaatari F."/>
            <person name="Tizard M."/>
        </authorList>
    </citation>
    <scope>NUCLEOTIDE SEQUENCE</scope>
</reference>
<organism evidence="2">
    <name type="scientific">Mycobacterium paratuberculosis</name>
    <dbReference type="NCBI Taxonomy" id="1770"/>
    <lineage>
        <taxon>Bacteria</taxon>
        <taxon>Bacillati</taxon>
        <taxon>Actinomycetota</taxon>
        <taxon>Actinomycetes</taxon>
        <taxon>Mycobacteriales</taxon>
        <taxon>Mycobacteriaceae</taxon>
        <taxon>Mycobacterium</taxon>
        <taxon>Mycobacterium avium complex (MAC)</taxon>
    </lineage>
</organism>
<feature type="non-terminal residue" evidence="2">
    <location>
        <position position="43"/>
    </location>
</feature>
<sequence length="43" mass="4781">MKRSVWRLCVPVDSPFTRGSAHTRSSTTRTVAGSSALSRDPRY</sequence>
<protein>
    <submittedName>
        <fullName evidence="2">Uncharacterized protein ORF130</fullName>
    </submittedName>
</protein>
<dbReference type="AlphaFoldDB" id="Q9K546"/>
<feature type="compositionally biased region" description="Polar residues" evidence="1">
    <location>
        <begin position="20"/>
        <end position="37"/>
    </location>
</feature>
<feature type="region of interest" description="Disordered" evidence="1">
    <location>
        <begin position="17"/>
        <end position="43"/>
    </location>
</feature>
<proteinExistence type="predicted"/>
<dbReference type="EMBL" id="AJ250015">
    <property type="protein sequence ID" value="CAB96050.1"/>
    <property type="molecule type" value="Genomic_DNA"/>
</dbReference>
<evidence type="ECO:0000256" key="1">
    <source>
        <dbReference type="SAM" id="MobiDB-lite"/>
    </source>
</evidence>
<evidence type="ECO:0000313" key="2">
    <source>
        <dbReference type="EMBL" id="CAB96050.1"/>
    </source>
</evidence>
<accession>Q9K546</accession>
<name>Q9K546_MYCPC</name>
<gene>
    <name evidence="2" type="primary">ORF130</name>
</gene>